<feature type="signal peptide" evidence="2">
    <location>
        <begin position="1"/>
        <end position="32"/>
    </location>
</feature>
<sequence>MPLPRSVPRRRRPLRALLLASAAVLLPAPVLAPAATSPSDDEPALGQPGRSRTALFAAALRRDPIFVSPSLRRIATPRELAALRREVAAMPVPTFVVLAPNLLGEPDGEQLDRPALLHDRLARDGVYVTSTEFGSLSAASFGVRTRLDPRTAANDAGLVIDRRDGPFARIRQTLREIRTGVRPAAAIAQEERFRRESAEGRPDGGGGIPSWLVLLAAFAAGVAVPPIAMTLTPAARRRRAAARAAQGPRLAPVDAADARRSALTALSRLARSLAAATDPPAAAQRRYDAASKLLDDHPQDGLALVAAATLAAGGRALLGRPAGATWRPCFFDPRHGEATAAARFRRGSAEVPLPACRACAEAIAAHRAPEALADDGVAYWERDTAWTRSGFGAVDDDLADAVLRGAAP</sequence>
<accession>A0ABU4VL85</accession>
<gene>
    <name evidence="3" type="ORF">SK069_10970</name>
</gene>
<evidence type="ECO:0000313" key="3">
    <source>
        <dbReference type="EMBL" id="MDX8152117.1"/>
    </source>
</evidence>
<dbReference type="RefSeq" id="WP_319954272.1">
    <property type="nucleotide sequence ID" value="NZ_JAXAVX010000004.1"/>
</dbReference>
<evidence type="ECO:0000256" key="1">
    <source>
        <dbReference type="SAM" id="Phobius"/>
    </source>
</evidence>
<protein>
    <recommendedName>
        <fullName evidence="5">DUF4350 domain-containing protein</fullName>
    </recommendedName>
</protein>
<evidence type="ECO:0000256" key="2">
    <source>
        <dbReference type="SAM" id="SignalP"/>
    </source>
</evidence>
<dbReference type="PROSITE" id="PS51318">
    <property type="entry name" value="TAT"/>
    <property type="match status" value="1"/>
</dbReference>
<feature type="chain" id="PRO_5045568233" description="DUF4350 domain-containing protein" evidence="2">
    <location>
        <begin position="33"/>
        <end position="408"/>
    </location>
</feature>
<keyword evidence="1" id="KW-0812">Transmembrane</keyword>
<proteinExistence type="predicted"/>
<keyword evidence="1" id="KW-1133">Transmembrane helix</keyword>
<reference evidence="3 4" key="1">
    <citation type="submission" date="2023-11" db="EMBL/GenBank/DDBJ databases">
        <authorList>
            <person name="Xu M."/>
            <person name="Jiang T."/>
        </authorList>
    </citation>
    <scope>NUCLEOTIDE SEQUENCE [LARGE SCALE GENOMIC DNA]</scope>
    <source>
        <strain evidence="3 4">SD</strain>
    </source>
</reference>
<name>A0ABU4VL85_9ACTN</name>
<keyword evidence="4" id="KW-1185">Reference proteome</keyword>
<dbReference type="InterPro" id="IPR006311">
    <property type="entry name" value="TAT_signal"/>
</dbReference>
<keyword evidence="2" id="KW-0732">Signal</keyword>
<keyword evidence="1" id="KW-0472">Membrane</keyword>
<organism evidence="3 4">
    <name type="scientific">Patulibacter brassicae</name>
    <dbReference type="NCBI Taxonomy" id="1705717"/>
    <lineage>
        <taxon>Bacteria</taxon>
        <taxon>Bacillati</taxon>
        <taxon>Actinomycetota</taxon>
        <taxon>Thermoleophilia</taxon>
        <taxon>Solirubrobacterales</taxon>
        <taxon>Patulibacteraceae</taxon>
        <taxon>Patulibacter</taxon>
    </lineage>
</organism>
<dbReference type="Proteomes" id="UP001277761">
    <property type="component" value="Unassembled WGS sequence"/>
</dbReference>
<evidence type="ECO:0000313" key="4">
    <source>
        <dbReference type="Proteomes" id="UP001277761"/>
    </source>
</evidence>
<dbReference type="EMBL" id="JAXAVX010000004">
    <property type="protein sequence ID" value="MDX8152117.1"/>
    <property type="molecule type" value="Genomic_DNA"/>
</dbReference>
<feature type="transmembrane region" description="Helical" evidence="1">
    <location>
        <begin position="211"/>
        <end position="231"/>
    </location>
</feature>
<evidence type="ECO:0008006" key="5">
    <source>
        <dbReference type="Google" id="ProtNLM"/>
    </source>
</evidence>
<comment type="caution">
    <text evidence="3">The sequence shown here is derived from an EMBL/GenBank/DDBJ whole genome shotgun (WGS) entry which is preliminary data.</text>
</comment>